<evidence type="ECO:0000259" key="1">
    <source>
        <dbReference type="Pfam" id="PF00646"/>
    </source>
</evidence>
<reference evidence="3" key="2">
    <citation type="submission" date="2022-03" db="EMBL/GenBank/DDBJ databases">
        <title>Draft title - Genomic analysis of global carrot germplasm unveils the trajectory of domestication and the origin of high carotenoid orange carrot.</title>
        <authorList>
            <person name="Iorizzo M."/>
            <person name="Ellison S."/>
            <person name="Senalik D."/>
            <person name="Macko-Podgorni A."/>
            <person name="Grzebelus D."/>
            <person name="Bostan H."/>
            <person name="Rolling W."/>
            <person name="Curaba J."/>
            <person name="Simon P."/>
        </authorList>
    </citation>
    <scope>NUCLEOTIDE SEQUENCE</scope>
    <source>
        <tissue evidence="3">Leaf</tissue>
    </source>
</reference>
<name>A0A164T976_DAUCS</name>
<gene>
    <name evidence="2" type="ORF">DCAR_024360</name>
    <name evidence="3" type="ORF">DCAR_0728260</name>
</gene>
<dbReference type="EMBL" id="LNRQ01000007">
    <property type="protein sequence ID" value="KZM87226.1"/>
    <property type="molecule type" value="Genomic_DNA"/>
</dbReference>
<evidence type="ECO:0000313" key="4">
    <source>
        <dbReference type="Proteomes" id="UP000077755"/>
    </source>
</evidence>
<sequence>MSSLCPSPDDDRLSNLPVALKQTILDLVPVRDAARTCILSKAWRETWTMRSCLVLNKLFYLQVISNKNEEAEQLSAFSSALDKIFAVQTGPMVDTEIYIPPKLESHHIHHWIQHLTEKDVEVFRLDNAENDACLVPSVFFDFAKLKVLEIDKWILSPPPESRCFSNLVSVDLIRVSISAPVSFRAQLQDLELRICNGIKHLVFTNINNLKRLYMVHSPEIDWRWLEKANGLEQLTLVLTPADFHKSKSVSLIRLLSNSPGLSVLFIHGSLLEILGGPHTMRTHATRMVNLKILNLCSVSFKLFRIANGLSLIRCLPNLQILLVKLDFNVTSSNHIISIIESHLESQSRKDAVLDNLTTVQISGLVGLRAELLFSKILLASSPSLEDMFLSFRTDVSYPNEILRIKQEFSKLPRKSQKAELLWCN</sequence>
<dbReference type="AlphaFoldDB" id="A0A164T976"/>
<dbReference type="SUPFAM" id="SSF81383">
    <property type="entry name" value="F-box domain"/>
    <property type="match status" value="1"/>
</dbReference>
<dbReference type="OrthoDB" id="613853at2759"/>
<feature type="domain" description="F-box" evidence="1">
    <location>
        <begin position="13"/>
        <end position="51"/>
    </location>
</feature>
<dbReference type="PANTHER" id="PTHR31639:SF256">
    <property type="entry name" value="OS07G0242900 PROTEIN"/>
    <property type="match status" value="1"/>
</dbReference>
<dbReference type="Proteomes" id="UP000077755">
    <property type="component" value="Chromosome 7"/>
</dbReference>
<dbReference type="EMBL" id="CP093349">
    <property type="protein sequence ID" value="WOH08812.1"/>
    <property type="molecule type" value="Genomic_DNA"/>
</dbReference>
<dbReference type="SUPFAM" id="SSF52047">
    <property type="entry name" value="RNI-like"/>
    <property type="match status" value="1"/>
</dbReference>
<dbReference type="STRING" id="79200.A0A164T976"/>
<proteinExistence type="predicted"/>
<dbReference type="Pfam" id="PF00646">
    <property type="entry name" value="F-box"/>
    <property type="match status" value="1"/>
</dbReference>
<evidence type="ECO:0000313" key="2">
    <source>
        <dbReference type="EMBL" id="KZM87226.1"/>
    </source>
</evidence>
<accession>A0A164T976</accession>
<dbReference type="InterPro" id="IPR001810">
    <property type="entry name" value="F-box_dom"/>
</dbReference>
<dbReference type="InterPro" id="IPR036047">
    <property type="entry name" value="F-box-like_dom_sf"/>
</dbReference>
<keyword evidence="4" id="KW-1185">Reference proteome</keyword>
<reference evidence="2" key="1">
    <citation type="journal article" date="2016" name="Nat. Genet.">
        <title>A high-quality carrot genome assembly provides new insights into carotenoid accumulation and asterid genome evolution.</title>
        <authorList>
            <person name="Iorizzo M."/>
            <person name="Ellison S."/>
            <person name="Senalik D."/>
            <person name="Zeng P."/>
            <person name="Satapoomin P."/>
            <person name="Huang J."/>
            <person name="Bowman M."/>
            <person name="Iovene M."/>
            <person name="Sanseverino W."/>
            <person name="Cavagnaro P."/>
            <person name="Yildiz M."/>
            <person name="Macko-Podgorni A."/>
            <person name="Moranska E."/>
            <person name="Grzebelus E."/>
            <person name="Grzebelus D."/>
            <person name="Ashrafi H."/>
            <person name="Zheng Z."/>
            <person name="Cheng S."/>
            <person name="Spooner D."/>
            <person name="Van Deynze A."/>
            <person name="Simon P."/>
        </authorList>
    </citation>
    <scope>NUCLEOTIDE SEQUENCE [LARGE SCALE GENOMIC DNA]</scope>
    <source>
        <tissue evidence="2">Leaf</tissue>
    </source>
</reference>
<dbReference type="Gramene" id="KZM87226">
    <property type="protein sequence ID" value="KZM87226"/>
    <property type="gene ID" value="DCAR_024360"/>
</dbReference>
<dbReference type="PANTHER" id="PTHR31639">
    <property type="entry name" value="F-BOX PROTEIN-LIKE"/>
    <property type="match status" value="1"/>
</dbReference>
<organism evidence="2">
    <name type="scientific">Daucus carota subsp. sativus</name>
    <name type="common">Carrot</name>
    <dbReference type="NCBI Taxonomy" id="79200"/>
    <lineage>
        <taxon>Eukaryota</taxon>
        <taxon>Viridiplantae</taxon>
        <taxon>Streptophyta</taxon>
        <taxon>Embryophyta</taxon>
        <taxon>Tracheophyta</taxon>
        <taxon>Spermatophyta</taxon>
        <taxon>Magnoliopsida</taxon>
        <taxon>eudicotyledons</taxon>
        <taxon>Gunneridae</taxon>
        <taxon>Pentapetalae</taxon>
        <taxon>asterids</taxon>
        <taxon>campanulids</taxon>
        <taxon>Apiales</taxon>
        <taxon>Apiaceae</taxon>
        <taxon>Apioideae</taxon>
        <taxon>Scandiceae</taxon>
        <taxon>Daucinae</taxon>
        <taxon>Daucus</taxon>
        <taxon>Daucus sect. Daucus</taxon>
    </lineage>
</organism>
<protein>
    <recommendedName>
        <fullName evidence="1">F-box domain-containing protein</fullName>
    </recommendedName>
</protein>
<evidence type="ECO:0000313" key="3">
    <source>
        <dbReference type="EMBL" id="WOH08812.1"/>
    </source>
</evidence>